<dbReference type="OrthoDB" id="26855at2"/>
<dbReference type="Pfam" id="PF13472">
    <property type="entry name" value="Lipase_GDSL_2"/>
    <property type="match status" value="1"/>
</dbReference>
<accession>A0A1H2SIB1</accession>
<dbReference type="GO" id="GO:0004622">
    <property type="term" value="F:phosphatidylcholine lysophospholipase activity"/>
    <property type="evidence" value="ECO:0007669"/>
    <property type="project" value="TreeGrafter"/>
</dbReference>
<dbReference type="PANTHER" id="PTHR30383">
    <property type="entry name" value="THIOESTERASE 1/PROTEASE 1/LYSOPHOSPHOLIPASE L1"/>
    <property type="match status" value="1"/>
</dbReference>
<dbReference type="EMBL" id="FNNQ01000002">
    <property type="protein sequence ID" value="SDW31195.1"/>
    <property type="molecule type" value="Genomic_DNA"/>
</dbReference>
<dbReference type="RefSeq" id="WP_091736060.1">
    <property type="nucleotide sequence ID" value="NZ_FNNQ01000002.1"/>
</dbReference>
<evidence type="ECO:0000313" key="2">
    <source>
        <dbReference type="EMBL" id="SDW31195.1"/>
    </source>
</evidence>
<dbReference type="InterPro" id="IPR036514">
    <property type="entry name" value="SGNH_hydro_sf"/>
</dbReference>
<organism evidence="2 3">
    <name type="scientific">Marininema mesophilum</name>
    <dbReference type="NCBI Taxonomy" id="1048340"/>
    <lineage>
        <taxon>Bacteria</taxon>
        <taxon>Bacillati</taxon>
        <taxon>Bacillota</taxon>
        <taxon>Bacilli</taxon>
        <taxon>Bacillales</taxon>
        <taxon>Thermoactinomycetaceae</taxon>
        <taxon>Marininema</taxon>
    </lineage>
</organism>
<dbReference type="InterPro" id="IPR051532">
    <property type="entry name" value="Ester_Hydrolysis_Enzymes"/>
</dbReference>
<name>A0A1H2SIB1_9BACL</name>
<dbReference type="Gene3D" id="3.40.50.1110">
    <property type="entry name" value="SGNH hydrolase"/>
    <property type="match status" value="1"/>
</dbReference>
<dbReference type="Proteomes" id="UP000198534">
    <property type="component" value="Unassembled WGS sequence"/>
</dbReference>
<reference evidence="2 3" key="1">
    <citation type="submission" date="2016-10" db="EMBL/GenBank/DDBJ databases">
        <authorList>
            <person name="de Groot N.N."/>
        </authorList>
    </citation>
    <scope>NUCLEOTIDE SEQUENCE [LARGE SCALE GENOMIC DNA]</scope>
    <source>
        <strain evidence="2 3">DSM 45610</strain>
    </source>
</reference>
<dbReference type="AlphaFoldDB" id="A0A1H2SIB1"/>
<dbReference type="InterPro" id="IPR013830">
    <property type="entry name" value="SGNH_hydro"/>
</dbReference>
<evidence type="ECO:0000259" key="1">
    <source>
        <dbReference type="Pfam" id="PF13472"/>
    </source>
</evidence>
<gene>
    <name evidence="2" type="ORF">SAMN05444487_102224</name>
</gene>
<sequence length="227" mass="25474">MTTPSYLYVALGDSITEGYSAPNRQGFATQLSRRLNEHIDSFSLVNTGKKGLTSGRLASILTSSSPHAHAVSQSSLLTLNIGGNDLIHAYVKYFLFGNMSIYARTIHTYKNNLHQIYKQIRQLSHAPLYTLNQFNPFPQSRTANTWIPLLNKATAEVSSTWNVTIVDIGELFRNREPKLIHQYRTGRLTDIRFGSGSYPVHPNRLGHQVITDALWETIIGQKNSRTG</sequence>
<dbReference type="PANTHER" id="PTHR30383:SF5">
    <property type="entry name" value="SGNH HYDROLASE-TYPE ESTERASE DOMAIN-CONTAINING PROTEIN"/>
    <property type="match status" value="1"/>
</dbReference>
<protein>
    <submittedName>
        <fullName evidence="2">Lysophospholipase L1</fullName>
    </submittedName>
</protein>
<dbReference type="SUPFAM" id="SSF52266">
    <property type="entry name" value="SGNH hydrolase"/>
    <property type="match status" value="1"/>
</dbReference>
<keyword evidence="3" id="KW-1185">Reference proteome</keyword>
<feature type="domain" description="SGNH hydrolase-type esterase" evidence="1">
    <location>
        <begin position="10"/>
        <end position="209"/>
    </location>
</feature>
<proteinExistence type="predicted"/>
<evidence type="ECO:0000313" key="3">
    <source>
        <dbReference type="Proteomes" id="UP000198534"/>
    </source>
</evidence>
<dbReference type="STRING" id="1048340.SAMN05444487_102224"/>